<dbReference type="EMBL" id="CAJSTJ010000111">
    <property type="protein sequence ID" value="CAG7557075.1"/>
    <property type="molecule type" value="Genomic_DNA"/>
</dbReference>
<accession>A0A8J2NEK3</accession>
<comment type="caution">
    <text evidence="2">The sequence shown here is derived from an EMBL/GenBank/DDBJ whole genome shotgun (WGS) entry which is preliminary data.</text>
</comment>
<name>A0A8J2NEK3_FUSEQ</name>
<reference evidence="2" key="1">
    <citation type="submission" date="2021-05" db="EMBL/GenBank/DDBJ databases">
        <authorList>
            <person name="Khan N."/>
        </authorList>
    </citation>
    <scope>NUCLEOTIDE SEQUENCE</scope>
</reference>
<sequence>MEESALNLRPPVQPDRGRPIDLSEPLSHESDHADESSQPPRGRGPRDHNESINRIDDSSRSPKSLEPRDHRGYDEDSSESEDGFETLIRAVIARFTDVAHDRQPRTPIRAHHQLVTEEKQKLGEWLRRSTRATDPVIHATTEDFRSYLNKIFTG</sequence>
<proteinExistence type="predicted"/>
<organism evidence="2 3">
    <name type="scientific">Fusarium equiseti</name>
    <name type="common">Fusarium scirpi</name>
    <dbReference type="NCBI Taxonomy" id="61235"/>
    <lineage>
        <taxon>Eukaryota</taxon>
        <taxon>Fungi</taxon>
        <taxon>Dikarya</taxon>
        <taxon>Ascomycota</taxon>
        <taxon>Pezizomycotina</taxon>
        <taxon>Sordariomycetes</taxon>
        <taxon>Hypocreomycetidae</taxon>
        <taxon>Hypocreales</taxon>
        <taxon>Nectriaceae</taxon>
        <taxon>Fusarium</taxon>
        <taxon>Fusarium incarnatum-equiseti species complex</taxon>
    </lineage>
</organism>
<feature type="region of interest" description="Disordered" evidence="1">
    <location>
        <begin position="1"/>
        <end position="83"/>
    </location>
</feature>
<evidence type="ECO:0000313" key="3">
    <source>
        <dbReference type="Proteomes" id="UP000693738"/>
    </source>
</evidence>
<evidence type="ECO:0000256" key="1">
    <source>
        <dbReference type="SAM" id="MobiDB-lite"/>
    </source>
</evidence>
<gene>
    <name evidence="2" type="ORF">FEQUK3_LOCUS2798</name>
</gene>
<protein>
    <submittedName>
        <fullName evidence="2">Uncharacterized protein</fullName>
    </submittedName>
</protein>
<dbReference type="AlphaFoldDB" id="A0A8J2NEK3"/>
<evidence type="ECO:0000313" key="2">
    <source>
        <dbReference type="EMBL" id="CAG7557075.1"/>
    </source>
</evidence>
<dbReference type="Proteomes" id="UP000693738">
    <property type="component" value="Unassembled WGS sequence"/>
</dbReference>
<feature type="compositionally biased region" description="Basic and acidic residues" evidence="1">
    <location>
        <begin position="44"/>
        <end position="74"/>
    </location>
</feature>
<feature type="compositionally biased region" description="Basic and acidic residues" evidence="1">
    <location>
        <begin position="15"/>
        <end position="35"/>
    </location>
</feature>